<evidence type="ECO:0000256" key="4">
    <source>
        <dbReference type="SAM" id="MobiDB-lite"/>
    </source>
</evidence>
<dbReference type="Gene3D" id="1.10.260.40">
    <property type="entry name" value="lambda repressor-like DNA-binding domains"/>
    <property type="match status" value="1"/>
</dbReference>
<dbReference type="SUPFAM" id="SSF47413">
    <property type="entry name" value="lambda repressor-like DNA-binding domains"/>
    <property type="match status" value="1"/>
</dbReference>
<dbReference type="PANTHER" id="PTHR30146">
    <property type="entry name" value="LACI-RELATED TRANSCRIPTIONAL REPRESSOR"/>
    <property type="match status" value="1"/>
</dbReference>
<feature type="domain" description="HTH lacI-type" evidence="5">
    <location>
        <begin position="4"/>
        <end position="58"/>
    </location>
</feature>
<keyword evidence="3" id="KW-0804">Transcription</keyword>
<dbReference type="Pfam" id="PF00356">
    <property type="entry name" value="LacI"/>
    <property type="match status" value="1"/>
</dbReference>
<evidence type="ECO:0000256" key="2">
    <source>
        <dbReference type="ARBA" id="ARBA00023125"/>
    </source>
</evidence>
<keyword evidence="7" id="KW-1185">Reference proteome</keyword>
<dbReference type="SUPFAM" id="SSF53822">
    <property type="entry name" value="Periplasmic binding protein-like I"/>
    <property type="match status" value="1"/>
</dbReference>
<reference evidence="6 7" key="1">
    <citation type="submission" date="2021-05" db="EMBL/GenBank/DDBJ databases">
        <title>Complete genome of Nocardioides aquaticus KCTC 9944T isolated from meromictic and hypersaline Ekho Lake, Antarctica.</title>
        <authorList>
            <person name="Hwang K."/>
            <person name="Kim K.M."/>
            <person name="Choe H."/>
        </authorList>
    </citation>
    <scope>NUCLEOTIDE SEQUENCE [LARGE SCALE GENOMIC DNA]</scope>
    <source>
        <strain evidence="6 7">KCTC 9944</strain>
    </source>
</reference>
<dbReference type="Gene3D" id="3.40.50.2300">
    <property type="match status" value="2"/>
</dbReference>
<keyword evidence="2" id="KW-0238">DNA-binding</keyword>
<evidence type="ECO:0000313" key="7">
    <source>
        <dbReference type="Proteomes" id="UP000679307"/>
    </source>
</evidence>
<evidence type="ECO:0000256" key="1">
    <source>
        <dbReference type="ARBA" id="ARBA00023015"/>
    </source>
</evidence>
<evidence type="ECO:0000313" key="6">
    <source>
        <dbReference type="EMBL" id="QVT77834.1"/>
    </source>
</evidence>
<evidence type="ECO:0000259" key="5">
    <source>
        <dbReference type="PROSITE" id="PS50932"/>
    </source>
</evidence>
<proteinExistence type="predicted"/>
<dbReference type="Proteomes" id="UP000679307">
    <property type="component" value="Chromosome"/>
</dbReference>
<gene>
    <name evidence="6" type="primary">cytR</name>
    <name evidence="6" type="ORF">ENKNEFLB_00203</name>
</gene>
<dbReference type="CDD" id="cd06267">
    <property type="entry name" value="PBP1_LacI_sugar_binding-like"/>
    <property type="match status" value="1"/>
</dbReference>
<dbReference type="CDD" id="cd01392">
    <property type="entry name" value="HTH_LacI"/>
    <property type="match status" value="1"/>
</dbReference>
<dbReference type="PROSITE" id="PS50932">
    <property type="entry name" value="HTH_LACI_2"/>
    <property type="match status" value="1"/>
</dbReference>
<name>A0ABX8EBQ3_9ACTN</name>
<dbReference type="RefSeq" id="WP_214057507.1">
    <property type="nucleotide sequence ID" value="NZ_BAAAHS010000040.1"/>
</dbReference>
<feature type="region of interest" description="Disordered" evidence="4">
    <location>
        <begin position="42"/>
        <end position="69"/>
    </location>
</feature>
<sequence length="339" mass="36143">MTGPSIYDVAERAGVAASTVSRAFADPGRVTDATRARVMTAAAELDYAPRQRPRRRTGPASGRSEERPRTVAMLVSDITNPHYFELIRGAELRARASGTTLVLVNCEESTQIELEQVRGLTSTVDGFVMAASRLPDQQLRDLAAEHPTVLLNRDLPGTTSVTLDMASGCRQILEHLSSLGHRSFTYCAGPPSSWMGATRWRMLSEGARQYDLEAHRMGPYTPTVASGSSAADAALRVGGTAVVAHNDLLAIGIMRRLSDRGLDVPGDVSVVGFDNIFAATLVQPSLTTLGGPISDAGRRAVELLMSALDARRRGAQPPAEQVAMPVELVVRDSTGPAPS</sequence>
<dbReference type="PANTHER" id="PTHR30146:SF109">
    <property type="entry name" value="HTH-TYPE TRANSCRIPTIONAL REGULATOR GALS"/>
    <property type="match status" value="1"/>
</dbReference>
<dbReference type="InterPro" id="IPR000843">
    <property type="entry name" value="HTH_LacI"/>
</dbReference>
<evidence type="ECO:0000256" key="3">
    <source>
        <dbReference type="ARBA" id="ARBA00023163"/>
    </source>
</evidence>
<accession>A0ABX8EBQ3</accession>
<dbReference type="InterPro" id="IPR010982">
    <property type="entry name" value="Lambda_DNA-bd_dom_sf"/>
</dbReference>
<keyword evidence="1" id="KW-0805">Transcription regulation</keyword>
<dbReference type="InterPro" id="IPR028082">
    <property type="entry name" value="Peripla_BP_I"/>
</dbReference>
<organism evidence="6 7">
    <name type="scientific">Nocardioides aquaticus</name>
    <dbReference type="NCBI Taxonomy" id="160826"/>
    <lineage>
        <taxon>Bacteria</taxon>
        <taxon>Bacillati</taxon>
        <taxon>Actinomycetota</taxon>
        <taxon>Actinomycetes</taxon>
        <taxon>Propionibacteriales</taxon>
        <taxon>Nocardioidaceae</taxon>
        <taxon>Nocardioides</taxon>
    </lineage>
</organism>
<dbReference type="InterPro" id="IPR046335">
    <property type="entry name" value="LacI/GalR-like_sensor"/>
</dbReference>
<dbReference type="EMBL" id="CP075371">
    <property type="protein sequence ID" value="QVT77834.1"/>
    <property type="molecule type" value="Genomic_DNA"/>
</dbReference>
<protein>
    <submittedName>
        <fullName evidence="6">HTH-type transcriptional repressor CytR</fullName>
    </submittedName>
</protein>
<dbReference type="Pfam" id="PF13377">
    <property type="entry name" value="Peripla_BP_3"/>
    <property type="match status" value="1"/>
</dbReference>
<dbReference type="SMART" id="SM00354">
    <property type="entry name" value="HTH_LACI"/>
    <property type="match status" value="1"/>
</dbReference>